<dbReference type="SUPFAM" id="SSF55550">
    <property type="entry name" value="SH2 domain"/>
    <property type="match status" value="1"/>
</dbReference>
<gene>
    <name evidence="5" type="ORF">FSP39_016510</name>
</gene>
<evidence type="ECO:0000313" key="5">
    <source>
        <dbReference type="EMBL" id="KAK3088239.1"/>
    </source>
</evidence>
<evidence type="ECO:0000256" key="1">
    <source>
        <dbReference type="PROSITE-ProRule" id="PRU00191"/>
    </source>
</evidence>
<feature type="compositionally biased region" description="Basic and acidic residues" evidence="3">
    <location>
        <begin position="379"/>
        <end position="422"/>
    </location>
</feature>
<feature type="repeat" description="TPR" evidence="2">
    <location>
        <begin position="37"/>
        <end position="70"/>
    </location>
</feature>
<dbReference type="PROSITE" id="PS50005">
    <property type="entry name" value="TPR"/>
    <property type="match status" value="1"/>
</dbReference>
<dbReference type="AlphaFoldDB" id="A0AA88XPQ7"/>
<name>A0AA88XPQ7_PINIB</name>
<organism evidence="5 6">
    <name type="scientific">Pinctada imbricata</name>
    <name type="common">Atlantic pearl-oyster</name>
    <name type="synonym">Pinctada martensii</name>
    <dbReference type="NCBI Taxonomy" id="66713"/>
    <lineage>
        <taxon>Eukaryota</taxon>
        <taxon>Metazoa</taxon>
        <taxon>Spiralia</taxon>
        <taxon>Lophotrochozoa</taxon>
        <taxon>Mollusca</taxon>
        <taxon>Bivalvia</taxon>
        <taxon>Autobranchia</taxon>
        <taxon>Pteriomorphia</taxon>
        <taxon>Pterioida</taxon>
        <taxon>Pterioidea</taxon>
        <taxon>Pteriidae</taxon>
        <taxon>Pinctada</taxon>
    </lineage>
</organism>
<feature type="compositionally biased region" description="Pro residues" evidence="3">
    <location>
        <begin position="368"/>
        <end position="378"/>
    </location>
</feature>
<reference evidence="5" key="1">
    <citation type="submission" date="2019-08" db="EMBL/GenBank/DDBJ databases">
        <title>The improved chromosome-level genome for the pearl oyster Pinctada fucata martensii using PacBio sequencing and Hi-C.</title>
        <authorList>
            <person name="Zheng Z."/>
        </authorList>
    </citation>
    <scope>NUCLEOTIDE SEQUENCE</scope>
    <source>
        <strain evidence="5">ZZ-2019</strain>
        <tissue evidence="5">Adductor muscle</tissue>
    </source>
</reference>
<dbReference type="InterPro" id="IPR011990">
    <property type="entry name" value="TPR-like_helical_dom_sf"/>
</dbReference>
<dbReference type="PANTHER" id="PTHR15175">
    <property type="entry name" value="NEUTROPHIL CYTOSOLIC FACTOR 2, NEUTROPHIL NADPH OXIDASE FACTOR 2"/>
    <property type="match status" value="1"/>
</dbReference>
<dbReference type="InterPro" id="IPR019734">
    <property type="entry name" value="TPR_rpt"/>
</dbReference>
<dbReference type="InterPro" id="IPR051864">
    <property type="entry name" value="NCF2_NOXA1"/>
</dbReference>
<dbReference type="InterPro" id="IPR000980">
    <property type="entry name" value="SH2"/>
</dbReference>
<accession>A0AA88XPQ7</accession>
<comment type="caution">
    <text evidence="5">The sequence shown here is derived from an EMBL/GenBank/DDBJ whole genome shotgun (WGS) entry which is preliminary data.</text>
</comment>
<dbReference type="Pfam" id="PF00017">
    <property type="entry name" value="SH2"/>
    <property type="match status" value="1"/>
</dbReference>
<feature type="compositionally biased region" description="Low complexity" evidence="3">
    <location>
        <begin position="338"/>
        <end position="356"/>
    </location>
</feature>
<dbReference type="InterPro" id="IPR035849">
    <property type="entry name" value="Fes/Fps/Fer_SH2"/>
</dbReference>
<dbReference type="SUPFAM" id="SSF48452">
    <property type="entry name" value="TPR-like"/>
    <property type="match status" value="1"/>
</dbReference>
<sequence length="440" mass="50131">MALKETITHWHEGVTAYQEERYKDAVQHFEAIEDASARIYFNTACAYLRLNKVESAFMSLNETVKKDPHLAIGHFSRGIQQVKLRRFEGAINDFENAIQKLRGNRFINYLQLGMEHKLQYEDIAIAKAFALYSNGQSRDAIEVLVSASQRVEDDDTKKRLVDALHRVQSNGQGRGRIKSLSDEDWYHGTLARDEAENLLHYDGDFLIRQSKNRKTGAIQYVLSVYWQGYRHILCVQDDEEKWKFEGRSFSSISGLIRHQMKTKSAVTKRSRAELITPIGKRVDSNNPLDLIEIPIHCIFHPPKEFIANLQKRNYVAKAKVISSTNPDAAETLEIPEVRNSNRSSSSSNDRLSVASSTSGSDGYLTPKPSRPPPQLPPPKDNDGVRSSKSHLEVKEERRRRQRSGESRSRSRGRDHSADDTLSRRAPRPLPSEHDTNGSEH</sequence>
<dbReference type="PRINTS" id="PR00401">
    <property type="entry name" value="SH2DOMAIN"/>
</dbReference>
<dbReference type="InterPro" id="IPR036860">
    <property type="entry name" value="SH2_dom_sf"/>
</dbReference>
<dbReference type="Gene3D" id="1.25.40.10">
    <property type="entry name" value="Tetratricopeptide repeat domain"/>
    <property type="match status" value="1"/>
</dbReference>
<feature type="region of interest" description="Disordered" evidence="3">
    <location>
        <begin position="331"/>
        <end position="440"/>
    </location>
</feature>
<feature type="domain" description="SH2" evidence="4">
    <location>
        <begin position="185"/>
        <end position="278"/>
    </location>
</feature>
<dbReference type="EMBL" id="VSWD01000011">
    <property type="protein sequence ID" value="KAK3088239.1"/>
    <property type="molecule type" value="Genomic_DNA"/>
</dbReference>
<protein>
    <recommendedName>
        <fullName evidence="4">SH2 domain-containing protein</fullName>
    </recommendedName>
</protein>
<dbReference type="PROSITE" id="PS50001">
    <property type="entry name" value="SH2"/>
    <property type="match status" value="1"/>
</dbReference>
<dbReference type="CDD" id="cd10361">
    <property type="entry name" value="SH2_Fps_family"/>
    <property type="match status" value="1"/>
</dbReference>
<dbReference type="SMART" id="SM00028">
    <property type="entry name" value="TPR"/>
    <property type="match status" value="2"/>
</dbReference>
<dbReference type="SMART" id="SM00252">
    <property type="entry name" value="SH2"/>
    <property type="match status" value="1"/>
</dbReference>
<keyword evidence="1" id="KW-0727">SH2 domain</keyword>
<evidence type="ECO:0000256" key="2">
    <source>
        <dbReference type="PROSITE-ProRule" id="PRU00339"/>
    </source>
</evidence>
<dbReference type="Gene3D" id="3.30.505.10">
    <property type="entry name" value="SH2 domain"/>
    <property type="match status" value="1"/>
</dbReference>
<feature type="compositionally biased region" description="Basic and acidic residues" evidence="3">
    <location>
        <begin position="430"/>
        <end position="440"/>
    </location>
</feature>
<keyword evidence="2" id="KW-0802">TPR repeat</keyword>
<keyword evidence="6" id="KW-1185">Reference proteome</keyword>
<dbReference type="PANTHER" id="PTHR15175:SF0">
    <property type="entry name" value="SH3 DOMAIN-CONTAINING PROTEIN C23A1.17"/>
    <property type="match status" value="1"/>
</dbReference>
<evidence type="ECO:0000256" key="3">
    <source>
        <dbReference type="SAM" id="MobiDB-lite"/>
    </source>
</evidence>
<evidence type="ECO:0000259" key="4">
    <source>
        <dbReference type="PROSITE" id="PS50001"/>
    </source>
</evidence>
<proteinExistence type="predicted"/>
<dbReference type="GO" id="GO:0042554">
    <property type="term" value="P:superoxide anion generation"/>
    <property type="evidence" value="ECO:0007669"/>
    <property type="project" value="TreeGrafter"/>
</dbReference>
<evidence type="ECO:0000313" key="6">
    <source>
        <dbReference type="Proteomes" id="UP001186944"/>
    </source>
</evidence>
<dbReference type="Proteomes" id="UP001186944">
    <property type="component" value="Unassembled WGS sequence"/>
</dbReference>
<dbReference type="GO" id="GO:0016176">
    <property type="term" value="F:superoxide-generating NADPH oxidase activator activity"/>
    <property type="evidence" value="ECO:0007669"/>
    <property type="project" value="TreeGrafter"/>
</dbReference>